<dbReference type="EMBL" id="JARO02001595">
    <property type="protein sequence ID" value="KPP74983.1"/>
    <property type="molecule type" value="Genomic_DNA"/>
</dbReference>
<dbReference type="GO" id="GO:0050435">
    <property type="term" value="P:amyloid-beta metabolic process"/>
    <property type="evidence" value="ECO:0007669"/>
    <property type="project" value="TreeGrafter"/>
</dbReference>
<evidence type="ECO:0000259" key="6">
    <source>
        <dbReference type="PROSITE" id="PS51767"/>
    </source>
</evidence>
<dbReference type="GO" id="GO:0004190">
    <property type="term" value="F:aspartic-type endopeptidase activity"/>
    <property type="evidence" value="ECO:0007669"/>
    <property type="project" value="InterPro"/>
</dbReference>
<keyword evidence="4" id="KW-0472">Membrane</keyword>
<dbReference type="GO" id="GO:0005768">
    <property type="term" value="C:endosome"/>
    <property type="evidence" value="ECO:0007669"/>
    <property type="project" value="TreeGrafter"/>
</dbReference>
<dbReference type="Pfam" id="PF00026">
    <property type="entry name" value="Asp"/>
    <property type="match status" value="1"/>
</dbReference>
<evidence type="ECO:0000256" key="2">
    <source>
        <dbReference type="ARBA" id="ARBA00007447"/>
    </source>
</evidence>
<dbReference type="Proteomes" id="UP000034805">
    <property type="component" value="Unassembled WGS sequence"/>
</dbReference>
<organism evidence="7 8">
    <name type="scientific">Scleropages formosus</name>
    <name type="common">Asian bonytongue</name>
    <name type="synonym">Osteoglossum formosum</name>
    <dbReference type="NCBI Taxonomy" id="113540"/>
    <lineage>
        <taxon>Eukaryota</taxon>
        <taxon>Metazoa</taxon>
        <taxon>Chordata</taxon>
        <taxon>Craniata</taxon>
        <taxon>Vertebrata</taxon>
        <taxon>Euteleostomi</taxon>
        <taxon>Actinopterygii</taxon>
        <taxon>Neopterygii</taxon>
        <taxon>Teleostei</taxon>
        <taxon>Osteoglossocephala</taxon>
        <taxon>Osteoglossomorpha</taxon>
        <taxon>Osteoglossiformes</taxon>
        <taxon>Osteoglossidae</taxon>
        <taxon>Scleropages</taxon>
    </lineage>
</organism>
<reference evidence="7 8" key="1">
    <citation type="submission" date="2015-08" db="EMBL/GenBank/DDBJ databases">
        <title>The genome of the Asian arowana (Scleropages formosus).</title>
        <authorList>
            <person name="Tan M.H."/>
            <person name="Gan H.M."/>
            <person name="Croft L.J."/>
            <person name="Austin C.M."/>
        </authorList>
    </citation>
    <scope>NUCLEOTIDE SEQUENCE [LARGE SCALE GENOMIC DNA]</scope>
    <source>
        <strain evidence="7">Aro1</strain>
    </source>
</reference>
<comment type="caution">
    <text evidence="7">The sequence shown here is derived from an EMBL/GenBank/DDBJ whole genome shotgun (WGS) entry which is preliminary data.</text>
</comment>
<keyword evidence="5" id="KW-0449">Lipoprotein</keyword>
<accession>A0A0P7Z349</accession>
<dbReference type="PANTHER" id="PTHR47965:SF69">
    <property type="entry name" value="BETA-SECRETASE 1"/>
    <property type="match status" value="1"/>
</dbReference>
<sequence length="193" mass="21423">MEHARGARRRQRRGAGSINFVDMIDNLRGKSGQGYYVEMAVGTPPQKGRWEGELGTDLVSVPHGPNASLWANIAAITQSDRFFINGSNWEGILGLAYAEIARPDESLEPFFDSLVRQTPVPNLFSLQLCGTGYSQNYSLGSATVGGSMIIGGIDPSLYVGELWYTPIRREWYYEVIIVRIEVNGQDLNMDCKE</sequence>
<dbReference type="InterPro" id="IPR001461">
    <property type="entry name" value="Aspartic_peptidase_A1"/>
</dbReference>
<dbReference type="GO" id="GO:0006509">
    <property type="term" value="P:membrane protein ectodomain proteolysis"/>
    <property type="evidence" value="ECO:0007669"/>
    <property type="project" value="TreeGrafter"/>
</dbReference>
<dbReference type="GO" id="GO:0005802">
    <property type="term" value="C:trans-Golgi network"/>
    <property type="evidence" value="ECO:0007669"/>
    <property type="project" value="TreeGrafter"/>
</dbReference>
<dbReference type="PROSITE" id="PS51767">
    <property type="entry name" value="PEPTIDASE_A1"/>
    <property type="match status" value="1"/>
</dbReference>
<proteinExistence type="inferred from homology"/>
<dbReference type="SUPFAM" id="SSF50630">
    <property type="entry name" value="Acid proteases"/>
    <property type="match status" value="1"/>
</dbReference>
<dbReference type="STRING" id="113540.ENSSFOP00015042604"/>
<evidence type="ECO:0000256" key="1">
    <source>
        <dbReference type="ARBA" id="ARBA00004370"/>
    </source>
</evidence>
<dbReference type="GO" id="GO:0005886">
    <property type="term" value="C:plasma membrane"/>
    <property type="evidence" value="ECO:0007669"/>
    <property type="project" value="TreeGrafter"/>
</dbReference>
<evidence type="ECO:0000256" key="4">
    <source>
        <dbReference type="ARBA" id="ARBA00023136"/>
    </source>
</evidence>
<feature type="non-terminal residue" evidence="7">
    <location>
        <position position="193"/>
    </location>
</feature>
<feature type="domain" description="Peptidase A1" evidence="6">
    <location>
        <begin position="1"/>
        <end position="193"/>
    </location>
</feature>
<gene>
    <name evidence="7" type="ORF">Z043_105802</name>
</gene>
<keyword evidence="3" id="KW-0597">Phosphoprotein</keyword>
<dbReference type="InterPro" id="IPR009119">
    <property type="entry name" value="BACE"/>
</dbReference>
<evidence type="ECO:0000313" key="8">
    <source>
        <dbReference type="Proteomes" id="UP000034805"/>
    </source>
</evidence>
<dbReference type="PANTHER" id="PTHR47965">
    <property type="entry name" value="ASPARTYL PROTEASE-RELATED"/>
    <property type="match status" value="1"/>
</dbReference>
<comment type="similarity">
    <text evidence="2">Belongs to the peptidase A1 family.</text>
</comment>
<protein>
    <recommendedName>
        <fullName evidence="6">Peptidase A1 domain-containing protein</fullName>
    </recommendedName>
</protein>
<comment type="subcellular location">
    <subcellularLocation>
        <location evidence="1">Membrane</location>
    </subcellularLocation>
</comment>
<dbReference type="InterPro" id="IPR033121">
    <property type="entry name" value="PEPTIDASE_A1"/>
</dbReference>
<evidence type="ECO:0000313" key="7">
    <source>
        <dbReference type="EMBL" id="KPP74983.1"/>
    </source>
</evidence>
<dbReference type="Gene3D" id="2.40.70.10">
    <property type="entry name" value="Acid Proteases"/>
    <property type="match status" value="2"/>
</dbReference>
<dbReference type="InterPro" id="IPR021109">
    <property type="entry name" value="Peptidase_aspartic_dom_sf"/>
</dbReference>
<name>A0A0P7Z349_SCLFO</name>
<dbReference type="AlphaFoldDB" id="A0A0P7Z349"/>
<evidence type="ECO:0000256" key="3">
    <source>
        <dbReference type="ARBA" id="ARBA00022553"/>
    </source>
</evidence>
<dbReference type="PRINTS" id="PR01815">
    <property type="entry name" value="BACEFAMILY"/>
</dbReference>
<evidence type="ECO:0000256" key="5">
    <source>
        <dbReference type="ARBA" id="ARBA00023288"/>
    </source>
</evidence>